<dbReference type="HOGENOM" id="CLU_2538925_0_0_14"/>
<sequence length="83" mass="9736">MHFSIELDNKFSERKTKFVREYFIKKVDKNNKMPNPKKAIGIKIMFLINGKSLLLEMKIEVIKIANKKVDDKIIAKVKNNSKI</sequence>
<dbReference type="KEGG" id="mhy:mhp019"/>
<evidence type="ECO:0000313" key="1">
    <source>
        <dbReference type="EMBL" id="AAV27682.1"/>
    </source>
</evidence>
<evidence type="ECO:0000313" key="2">
    <source>
        <dbReference type="Proteomes" id="UP000006822"/>
    </source>
</evidence>
<dbReference type="EMBL" id="AE017332">
    <property type="protein sequence ID" value="AAV27682.1"/>
    <property type="molecule type" value="Genomic_DNA"/>
</dbReference>
<organism evidence="1 2">
    <name type="scientific">Mesomycoplasma hyopneumoniae (strain 232)</name>
    <name type="common">Mycoplasma hyopneumoniae</name>
    <dbReference type="NCBI Taxonomy" id="295358"/>
    <lineage>
        <taxon>Bacteria</taxon>
        <taxon>Bacillati</taxon>
        <taxon>Mycoplasmatota</taxon>
        <taxon>Mycoplasmoidales</taxon>
        <taxon>Metamycoplasmataceae</taxon>
        <taxon>Mesomycoplasma</taxon>
    </lineage>
</organism>
<accession>Q602D1</accession>
<dbReference type="Proteomes" id="UP000006822">
    <property type="component" value="Chromosome"/>
</dbReference>
<protein>
    <submittedName>
        <fullName evidence="1">Uncharacterized protein</fullName>
    </submittedName>
</protein>
<dbReference type="AlphaFoldDB" id="Q602D1"/>
<name>Q602D1_MESH2</name>
<proteinExistence type="predicted"/>
<gene>
    <name evidence="1" type="ordered locus">mhp019</name>
</gene>
<reference evidence="1 2" key="1">
    <citation type="journal article" date="2004" name="J. Bacteriol.">
        <title>The genome sequence of Mycoplasma hyopneumoniae strain 232, the agent of swine mycoplasmosis.</title>
        <authorList>
            <person name="Minion F.C."/>
            <person name="Lefkowitz E.J."/>
            <person name="Madsen M.L."/>
            <person name="Cleary B.J."/>
            <person name="Swartzell S.M."/>
            <person name="Mahairas G.G."/>
        </authorList>
    </citation>
    <scope>NUCLEOTIDE SEQUENCE [LARGE SCALE GENOMIC DNA]</scope>
    <source>
        <strain evidence="1 2">232</strain>
    </source>
</reference>